<organism evidence="1 2">
    <name type="scientific">Elysia marginata</name>
    <dbReference type="NCBI Taxonomy" id="1093978"/>
    <lineage>
        <taxon>Eukaryota</taxon>
        <taxon>Metazoa</taxon>
        <taxon>Spiralia</taxon>
        <taxon>Lophotrochozoa</taxon>
        <taxon>Mollusca</taxon>
        <taxon>Gastropoda</taxon>
        <taxon>Heterobranchia</taxon>
        <taxon>Euthyneura</taxon>
        <taxon>Panpulmonata</taxon>
        <taxon>Sacoglossa</taxon>
        <taxon>Placobranchoidea</taxon>
        <taxon>Plakobranchidae</taxon>
        <taxon>Elysia</taxon>
    </lineage>
</organism>
<gene>
    <name evidence="1" type="ORF">ElyMa_004538500</name>
</gene>
<dbReference type="InterPro" id="IPR050951">
    <property type="entry name" value="Retrovirus_Pol_polyprotein"/>
</dbReference>
<dbReference type="InterPro" id="IPR043128">
    <property type="entry name" value="Rev_trsase/Diguanyl_cyclase"/>
</dbReference>
<sequence length="97" mass="10802">MPELKKKLKEIEDNGITEPMNEPSEWVHNLAIAPKPDGSLRLCLDPKVLNKNVKHEIFGIPTFEQTIPQLGGKKVLTALDQKDAYLLASGDLTKLLL</sequence>
<keyword evidence="2" id="KW-1185">Reference proteome</keyword>
<dbReference type="Gene3D" id="3.30.70.270">
    <property type="match status" value="1"/>
</dbReference>
<evidence type="ECO:0000313" key="2">
    <source>
        <dbReference type="Proteomes" id="UP000762676"/>
    </source>
</evidence>
<evidence type="ECO:0000313" key="1">
    <source>
        <dbReference type="EMBL" id="GFR99848.1"/>
    </source>
</evidence>
<dbReference type="EMBL" id="BMAT01009159">
    <property type="protein sequence ID" value="GFR99848.1"/>
    <property type="molecule type" value="Genomic_DNA"/>
</dbReference>
<dbReference type="Proteomes" id="UP000762676">
    <property type="component" value="Unassembled WGS sequence"/>
</dbReference>
<dbReference type="SUPFAM" id="SSF56672">
    <property type="entry name" value="DNA/RNA polymerases"/>
    <property type="match status" value="1"/>
</dbReference>
<proteinExistence type="predicted"/>
<comment type="caution">
    <text evidence="1">The sequence shown here is derived from an EMBL/GenBank/DDBJ whole genome shotgun (WGS) entry which is preliminary data.</text>
</comment>
<reference evidence="1 2" key="1">
    <citation type="journal article" date="2021" name="Elife">
        <title>Chloroplast acquisition without the gene transfer in kleptoplastic sea slugs, Plakobranchus ocellatus.</title>
        <authorList>
            <person name="Maeda T."/>
            <person name="Takahashi S."/>
            <person name="Yoshida T."/>
            <person name="Shimamura S."/>
            <person name="Takaki Y."/>
            <person name="Nagai Y."/>
            <person name="Toyoda A."/>
            <person name="Suzuki Y."/>
            <person name="Arimoto A."/>
            <person name="Ishii H."/>
            <person name="Satoh N."/>
            <person name="Nishiyama T."/>
            <person name="Hasebe M."/>
            <person name="Maruyama T."/>
            <person name="Minagawa J."/>
            <person name="Obokata J."/>
            <person name="Shigenobu S."/>
        </authorList>
    </citation>
    <scope>NUCLEOTIDE SEQUENCE [LARGE SCALE GENOMIC DNA]</scope>
</reference>
<dbReference type="InterPro" id="IPR043502">
    <property type="entry name" value="DNA/RNA_pol_sf"/>
</dbReference>
<name>A0AAV4HNT2_9GAST</name>
<dbReference type="PANTHER" id="PTHR37984:SF7">
    <property type="entry name" value="INTEGRASE CATALYTIC DOMAIN-CONTAINING PROTEIN"/>
    <property type="match status" value="1"/>
</dbReference>
<dbReference type="PANTHER" id="PTHR37984">
    <property type="entry name" value="PROTEIN CBG26694"/>
    <property type="match status" value="1"/>
</dbReference>
<protein>
    <submittedName>
        <fullName evidence="1">Transposon Ty3-I Gag-Pol polyprotein</fullName>
    </submittedName>
</protein>
<dbReference type="AlphaFoldDB" id="A0AAV4HNT2"/>
<accession>A0AAV4HNT2</accession>
<dbReference type="Gene3D" id="3.10.10.10">
    <property type="entry name" value="HIV Type 1 Reverse Transcriptase, subunit A, domain 1"/>
    <property type="match status" value="1"/>
</dbReference>